<protein>
    <submittedName>
        <fullName evidence="2">Uncharacterized protein</fullName>
    </submittedName>
</protein>
<sequence length="112" mass="11890">MAQAPSVPVSPPAPPGEGRAVPAAPPDVLSRAMPTYVPEGPPEKQYQTLWVANRMGDNLSRMWASSLSDKGHDVTCVTVSKSNENPIAAWGKLVIEQPGKGKSGESKKKKRG</sequence>
<dbReference type="EMBL" id="HBNR01025424">
    <property type="protein sequence ID" value="CAE4577506.1"/>
    <property type="molecule type" value="Transcribed_RNA"/>
</dbReference>
<evidence type="ECO:0000313" key="2">
    <source>
        <dbReference type="EMBL" id="CAE4577506.1"/>
    </source>
</evidence>
<accession>A0A7S4QAI7</accession>
<dbReference type="AlphaFoldDB" id="A0A7S4QAI7"/>
<organism evidence="2">
    <name type="scientific">Alexandrium monilatum</name>
    <dbReference type="NCBI Taxonomy" id="311494"/>
    <lineage>
        <taxon>Eukaryota</taxon>
        <taxon>Sar</taxon>
        <taxon>Alveolata</taxon>
        <taxon>Dinophyceae</taxon>
        <taxon>Gonyaulacales</taxon>
        <taxon>Pyrocystaceae</taxon>
        <taxon>Alexandrium</taxon>
    </lineage>
</organism>
<evidence type="ECO:0000256" key="1">
    <source>
        <dbReference type="SAM" id="MobiDB-lite"/>
    </source>
</evidence>
<proteinExistence type="predicted"/>
<feature type="region of interest" description="Disordered" evidence="1">
    <location>
        <begin position="1"/>
        <end position="26"/>
    </location>
</feature>
<reference evidence="2" key="1">
    <citation type="submission" date="2021-01" db="EMBL/GenBank/DDBJ databases">
        <authorList>
            <person name="Corre E."/>
            <person name="Pelletier E."/>
            <person name="Niang G."/>
            <person name="Scheremetjew M."/>
            <person name="Finn R."/>
            <person name="Kale V."/>
            <person name="Holt S."/>
            <person name="Cochrane G."/>
            <person name="Meng A."/>
            <person name="Brown T."/>
            <person name="Cohen L."/>
        </authorList>
    </citation>
    <scope>NUCLEOTIDE SEQUENCE</scope>
    <source>
        <strain evidence="2">CCMP3105</strain>
    </source>
</reference>
<gene>
    <name evidence="2" type="ORF">AMON00008_LOCUS17126</name>
</gene>
<name>A0A7S4QAI7_9DINO</name>